<comment type="caution">
    <text evidence="1">The sequence shown here is derived from an EMBL/GenBank/DDBJ whole genome shotgun (WGS) entry which is preliminary data.</text>
</comment>
<dbReference type="RefSeq" id="WP_107829089.1">
    <property type="nucleotide sequence ID" value="NZ_CP160205.1"/>
</dbReference>
<dbReference type="EMBL" id="QAOQ01000005">
    <property type="protein sequence ID" value="PTQ95580.1"/>
    <property type="molecule type" value="Genomic_DNA"/>
</dbReference>
<name>A0A2T5J801_9SPHI</name>
<evidence type="ECO:0008006" key="3">
    <source>
        <dbReference type="Google" id="ProtNLM"/>
    </source>
</evidence>
<keyword evidence="2" id="KW-1185">Reference proteome</keyword>
<dbReference type="OrthoDB" id="955522at2"/>
<organism evidence="1 2">
    <name type="scientific">Mucilaginibacter yixingensis</name>
    <dbReference type="NCBI Taxonomy" id="1295612"/>
    <lineage>
        <taxon>Bacteria</taxon>
        <taxon>Pseudomonadati</taxon>
        <taxon>Bacteroidota</taxon>
        <taxon>Sphingobacteriia</taxon>
        <taxon>Sphingobacteriales</taxon>
        <taxon>Sphingobacteriaceae</taxon>
        <taxon>Mucilaginibacter</taxon>
    </lineage>
</organism>
<sequence>MKKIYGLLALTAVLASACKKEDTNGGNAQLQGRWKSTQVYLGTGGPTDWQNVQTVTDVTFGSNGQVSGNAFAEYVNYTLKDSITITFKKADGGSQDYYYKIKHDTLQMSPGAPMFCYEGCGIRFKKAK</sequence>
<protein>
    <recommendedName>
        <fullName evidence="3">Lipocalin-like protein</fullName>
    </recommendedName>
</protein>
<dbReference type="AlphaFoldDB" id="A0A2T5J801"/>
<gene>
    <name evidence="1" type="ORF">C8P68_10585</name>
</gene>
<dbReference type="Proteomes" id="UP000244168">
    <property type="component" value="Unassembled WGS sequence"/>
</dbReference>
<dbReference type="PROSITE" id="PS51257">
    <property type="entry name" value="PROKAR_LIPOPROTEIN"/>
    <property type="match status" value="1"/>
</dbReference>
<evidence type="ECO:0000313" key="2">
    <source>
        <dbReference type="Proteomes" id="UP000244168"/>
    </source>
</evidence>
<proteinExistence type="predicted"/>
<accession>A0A2T5J801</accession>
<reference evidence="1 2" key="1">
    <citation type="submission" date="2018-04" db="EMBL/GenBank/DDBJ databases">
        <title>Genomic Encyclopedia of Archaeal and Bacterial Type Strains, Phase II (KMG-II): from individual species to whole genera.</title>
        <authorList>
            <person name="Goeker M."/>
        </authorList>
    </citation>
    <scope>NUCLEOTIDE SEQUENCE [LARGE SCALE GENOMIC DNA]</scope>
    <source>
        <strain evidence="1 2">DSM 26809</strain>
    </source>
</reference>
<evidence type="ECO:0000313" key="1">
    <source>
        <dbReference type="EMBL" id="PTQ95580.1"/>
    </source>
</evidence>